<keyword evidence="1" id="KW-0805">Transcription regulation</keyword>
<dbReference type="EMBL" id="MFYX01000018">
    <property type="protein sequence ID" value="OGK06884.1"/>
    <property type="molecule type" value="Genomic_DNA"/>
</dbReference>
<evidence type="ECO:0000313" key="5">
    <source>
        <dbReference type="EMBL" id="OGK06884.1"/>
    </source>
</evidence>
<accession>A0A1F7FJI2</accession>
<dbReference type="InterPro" id="IPR000524">
    <property type="entry name" value="Tscrpt_reg_HTH_GntR"/>
</dbReference>
<evidence type="ECO:0000256" key="1">
    <source>
        <dbReference type="ARBA" id="ARBA00023015"/>
    </source>
</evidence>
<proteinExistence type="predicted"/>
<dbReference type="AlphaFoldDB" id="A0A1F7FJI2"/>
<keyword evidence="3" id="KW-0804">Transcription</keyword>
<gene>
    <name evidence="5" type="ORF">A2519_11535</name>
</gene>
<dbReference type="Proteomes" id="UP000179243">
    <property type="component" value="Unassembled WGS sequence"/>
</dbReference>
<dbReference type="Pfam" id="PF00392">
    <property type="entry name" value="GntR"/>
    <property type="match status" value="1"/>
</dbReference>
<dbReference type="InterPro" id="IPR036390">
    <property type="entry name" value="WH_DNA-bd_sf"/>
</dbReference>
<dbReference type="SUPFAM" id="SSF53822">
    <property type="entry name" value="Periplasmic binding protein-like I"/>
    <property type="match status" value="1"/>
</dbReference>
<evidence type="ECO:0000313" key="6">
    <source>
        <dbReference type="Proteomes" id="UP000179243"/>
    </source>
</evidence>
<evidence type="ECO:0000256" key="2">
    <source>
        <dbReference type="ARBA" id="ARBA00023125"/>
    </source>
</evidence>
<dbReference type="InterPro" id="IPR028082">
    <property type="entry name" value="Peripla_BP_I"/>
</dbReference>
<protein>
    <recommendedName>
        <fullName evidence="4">HTH gntR-type domain-containing protein</fullName>
    </recommendedName>
</protein>
<dbReference type="CDD" id="cd07377">
    <property type="entry name" value="WHTH_GntR"/>
    <property type="match status" value="1"/>
</dbReference>
<dbReference type="Gene3D" id="3.40.50.2300">
    <property type="match status" value="2"/>
</dbReference>
<name>A0A1F7FJI2_UNCRA</name>
<dbReference type="SUPFAM" id="SSF46785">
    <property type="entry name" value="Winged helix' DNA-binding domain"/>
    <property type="match status" value="1"/>
</dbReference>
<evidence type="ECO:0000256" key="3">
    <source>
        <dbReference type="ARBA" id="ARBA00023163"/>
    </source>
</evidence>
<dbReference type="PRINTS" id="PR00035">
    <property type="entry name" value="HTHGNTR"/>
</dbReference>
<organism evidence="5 6">
    <name type="scientific">Candidatus Raymondbacteria bacterium RIFOXYD12_FULL_49_13</name>
    <dbReference type="NCBI Taxonomy" id="1817890"/>
    <lineage>
        <taxon>Bacteria</taxon>
        <taxon>Raymondiibacteriota</taxon>
    </lineage>
</organism>
<dbReference type="Gene3D" id="1.10.10.10">
    <property type="entry name" value="Winged helix-like DNA-binding domain superfamily/Winged helix DNA-binding domain"/>
    <property type="match status" value="1"/>
</dbReference>
<keyword evidence="2" id="KW-0238">DNA-binding</keyword>
<dbReference type="InterPro" id="IPR036388">
    <property type="entry name" value="WH-like_DNA-bd_sf"/>
</dbReference>
<reference evidence="5 6" key="1">
    <citation type="journal article" date="2016" name="Nat. Commun.">
        <title>Thousands of microbial genomes shed light on interconnected biogeochemical processes in an aquifer system.</title>
        <authorList>
            <person name="Anantharaman K."/>
            <person name="Brown C.T."/>
            <person name="Hug L.A."/>
            <person name="Sharon I."/>
            <person name="Castelle C.J."/>
            <person name="Probst A.J."/>
            <person name="Thomas B.C."/>
            <person name="Singh A."/>
            <person name="Wilkins M.J."/>
            <person name="Karaoz U."/>
            <person name="Brodie E.L."/>
            <person name="Williams K.H."/>
            <person name="Hubbard S.S."/>
            <person name="Banfield J.F."/>
        </authorList>
    </citation>
    <scope>NUCLEOTIDE SEQUENCE [LARGE SCALE GENOMIC DNA]</scope>
</reference>
<dbReference type="GO" id="GO:0003700">
    <property type="term" value="F:DNA-binding transcription factor activity"/>
    <property type="evidence" value="ECO:0007669"/>
    <property type="project" value="InterPro"/>
</dbReference>
<sequence length="352" mass="39417">MKYLCIYNEIKKGIASGRYQPQVQLPQVIELAKTFGVAKGTVEHALKLLQKEGLIRGVKSKGCYVCKPSESHLFYTSTPPFSKVGVLTVRPLGGMFASSYFSSMFKGIDEILRAASKLLYIVGGWNKPYLETIKEINALGLDALISLECEDPDLRNAIEHLKIPLVHVDLLDLDSKHPMIVPNSFQGGSMAVKKLKELGHERILFLHGYTPRFLQMDHTDSIRWKGILEEAGQAPVARVRKKRISPDEDRRKYYLALELAKQRNCTGIISAGGASFQPLSEILNAMSPDEAGHYSVVAFDLCDVPVRIHGKPVFFCKWDGNSMGRRAAEILLHGDEDQIRIQYLPMFLTDNV</sequence>
<comment type="caution">
    <text evidence="5">The sequence shown here is derived from an EMBL/GenBank/DDBJ whole genome shotgun (WGS) entry which is preliminary data.</text>
</comment>
<dbReference type="SMART" id="SM00345">
    <property type="entry name" value="HTH_GNTR"/>
    <property type="match status" value="1"/>
</dbReference>
<evidence type="ECO:0000259" key="4">
    <source>
        <dbReference type="PROSITE" id="PS50949"/>
    </source>
</evidence>
<feature type="domain" description="HTH gntR-type" evidence="4">
    <location>
        <begin position="1"/>
        <end position="68"/>
    </location>
</feature>
<dbReference type="PANTHER" id="PTHR30146">
    <property type="entry name" value="LACI-RELATED TRANSCRIPTIONAL REPRESSOR"/>
    <property type="match status" value="1"/>
</dbReference>
<dbReference type="PANTHER" id="PTHR30146:SF109">
    <property type="entry name" value="HTH-TYPE TRANSCRIPTIONAL REGULATOR GALS"/>
    <property type="match status" value="1"/>
</dbReference>
<dbReference type="GO" id="GO:0000976">
    <property type="term" value="F:transcription cis-regulatory region binding"/>
    <property type="evidence" value="ECO:0007669"/>
    <property type="project" value="TreeGrafter"/>
</dbReference>
<dbReference type="PROSITE" id="PS50949">
    <property type="entry name" value="HTH_GNTR"/>
    <property type="match status" value="1"/>
</dbReference>